<name>A0A245ZQF9_9SPHN</name>
<proteinExistence type="predicted"/>
<organism evidence="1 2">
    <name type="scientific">Sphingomonas mucosissima</name>
    <dbReference type="NCBI Taxonomy" id="370959"/>
    <lineage>
        <taxon>Bacteria</taxon>
        <taxon>Pseudomonadati</taxon>
        <taxon>Pseudomonadota</taxon>
        <taxon>Alphaproteobacteria</taxon>
        <taxon>Sphingomonadales</taxon>
        <taxon>Sphingomonadaceae</taxon>
        <taxon>Sphingomonas</taxon>
    </lineage>
</organism>
<dbReference type="InterPro" id="IPR011727">
    <property type="entry name" value="CHP02117"/>
</dbReference>
<dbReference type="EMBL" id="NBBJ01000001">
    <property type="protein sequence ID" value="OWK31983.1"/>
    <property type="molecule type" value="Genomic_DNA"/>
</dbReference>
<sequence length="219" mass="24478">MRHLALVSVLLGVATLLGYPIVGVLGGMVPSNAAWTPPDQGITLYVESNGVHTGIVMPKVAAGVDWRPIFPAHDLRDPRFAAYDHVSLGWGDRDFYLKTPTWSDLRPTTVIAAAIGSDRTLLHVDHVPRPAPDGEVRRLVVRPAEYRRLAAYVRATLVDGGERRHGYYRYDAFYQARGRYSALRTCNSWVGDALRFAGIRVGAWTPFPATVMWWFPRHN</sequence>
<gene>
    <name evidence="1" type="ORF">SPMU_03030</name>
</gene>
<dbReference type="Proteomes" id="UP000197783">
    <property type="component" value="Unassembled WGS sequence"/>
</dbReference>
<dbReference type="RefSeq" id="WP_245832653.1">
    <property type="nucleotide sequence ID" value="NZ_NBBJ01000001.1"/>
</dbReference>
<reference evidence="1 2" key="1">
    <citation type="submission" date="2017-03" db="EMBL/GenBank/DDBJ databases">
        <title>Genome sequence of Sphingomonas mucosissima DSM 17494.</title>
        <authorList>
            <person name="Poehlein A."/>
            <person name="Wuebbeler J.H."/>
            <person name="Steinbuechel A."/>
            <person name="Daniel R."/>
        </authorList>
    </citation>
    <scope>NUCLEOTIDE SEQUENCE [LARGE SCALE GENOMIC DNA]</scope>
    <source>
        <strain evidence="1 2">DSM 17494</strain>
    </source>
</reference>
<evidence type="ECO:0000313" key="1">
    <source>
        <dbReference type="EMBL" id="OWK31983.1"/>
    </source>
</evidence>
<evidence type="ECO:0000313" key="2">
    <source>
        <dbReference type="Proteomes" id="UP000197783"/>
    </source>
</evidence>
<evidence type="ECO:0008006" key="3">
    <source>
        <dbReference type="Google" id="ProtNLM"/>
    </source>
</evidence>
<accession>A0A245ZQF9</accession>
<keyword evidence="2" id="KW-1185">Reference proteome</keyword>
<dbReference type="NCBIfam" id="TIGR02117">
    <property type="entry name" value="chp_urease_rgn"/>
    <property type="match status" value="1"/>
</dbReference>
<dbReference type="Pfam" id="PF09601">
    <property type="entry name" value="DUF2459"/>
    <property type="match status" value="1"/>
</dbReference>
<dbReference type="AlphaFoldDB" id="A0A245ZQF9"/>
<protein>
    <recommendedName>
        <fullName evidence="3">TIGR02117 family protein</fullName>
    </recommendedName>
</protein>
<comment type="caution">
    <text evidence="1">The sequence shown here is derived from an EMBL/GenBank/DDBJ whole genome shotgun (WGS) entry which is preliminary data.</text>
</comment>